<reference evidence="1" key="2">
    <citation type="submission" date="2023-06" db="EMBL/GenBank/DDBJ databases">
        <authorList>
            <person name="Ma L."/>
            <person name="Liu K.-W."/>
            <person name="Li Z."/>
            <person name="Hsiao Y.-Y."/>
            <person name="Qi Y."/>
            <person name="Fu T."/>
            <person name="Tang G."/>
            <person name="Zhang D."/>
            <person name="Sun W.-H."/>
            <person name="Liu D.-K."/>
            <person name="Li Y."/>
            <person name="Chen G.-Z."/>
            <person name="Liu X.-D."/>
            <person name="Liao X.-Y."/>
            <person name="Jiang Y.-T."/>
            <person name="Yu X."/>
            <person name="Hao Y."/>
            <person name="Huang J."/>
            <person name="Zhao X.-W."/>
            <person name="Ke S."/>
            <person name="Chen Y.-Y."/>
            <person name="Wu W.-L."/>
            <person name="Hsu J.-L."/>
            <person name="Lin Y.-F."/>
            <person name="Huang M.-D."/>
            <person name="Li C.-Y."/>
            <person name="Huang L."/>
            <person name="Wang Z.-W."/>
            <person name="Zhao X."/>
            <person name="Zhong W.-Y."/>
            <person name="Peng D.-H."/>
            <person name="Ahmad S."/>
            <person name="Lan S."/>
            <person name="Zhang J.-S."/>
            <person name="Tsai W.-C."/>
            <person name="Van De Peer Y."/>
            <person name="Liu Z.-J."/>
        </authorList>
    </citation>
    <scope>NUCLEOTIDE SEQUENCE</scope>
    <source>
        <strain evidence="1">CP</strain>
        <tissue evidence="1">Leaves</tissue>
    </source>
</reference>
<organism evidence="1 2">
    <name type="scientific">Acorus calamus</name>
    <name type="common">Sweet flag</name>
    <dbReference type="NCBI Taxonomy" id="4465"/>
    <lineage>
        <taxon>Eukaryota</taxon>
        <taxon>Viridiplantae</taxon>
        <taxon>Streptophyta</taxon>
        <taxon>Embryophyta</taxon>
        <taxon>Tracheophyta</taxon>
        <taxon>Spermatophyta</taxon>
        <taxon>Magnoliopsida</taxon>
        <taxon>Liliopsida</taxon>
        <taxon>Acoraceae</taxon>
        <taxon>Acorus</taxon>
    </lineage>
</organism>
<keyword evidence="2" id="KW-1185">Reference proteome</keyword>
<protein>
    <submittedName>
        <fullName evidence="1">Uncharacterized protein</fullName>
    </submittedName>
</protein>
<reference evidence="1" key="1">
    <citation type="journal article" date="2023" name="Nat. Commun.">
        <title>Diploid and tetraploid genomes of Acorus and the evolution of monocots.</title>
        <authorList>
            <person name="Ma L."/>
            <person name="Liu K.W."/>
            <person name="Li Z."/>
            <person name="Hsiao Y.Y."/>
            <person name="Qi Y."/>
            <person name="Fu T."/>
            <person name="Tang G.D."/>
            <person name="Zhang D."/>
            <person name="Sun W.H."/>
            <person name="Liu D.K."/>
            <person name="Li Y."/>
            <person name="Chen G.Z."/>
            <person name="Liu X.D."/>
            <person name="Liao X.Y."/>
            <person name="Jiang Y.T."/>
            <person name="Yu X."/>
            <person name="Hao Y."/>
            <person name="Huang J."/>
            <person name="Zhao X.W."/>
            <person name="Ke S."/>
            <person name="Chen Y.Y."/>
            <person name="Wu W.L."/>
            <person name="Hsu J.L."/>
            <person name="Lin Y.F."/>
            <person name="Huang M.D."/>
            <person name="Li C.Y."/>
            <person name="Huang L."/>
            <person name="Wang Z.W."/>
            <person name="Zhao X."/>
            <person name="Zhong W.Y."/>
            <person name="Peng D.H."/>
            <person name="Ahmad S."/>
            <person name="Lan S."/>
            <person name="Zhang J.S."/>
            <person name="Tsai W.C."/>
            <person name="Van de Peer Y."/>
            <person name="Liu Z.J."/>
        </authorList>
    </citation>
    <scope>NUCLEOTIDE SEQUENCE</scope>
    <source>
        <strain evidence="1">CP</strain>
    </source>
</reference>
<sequence>MRRMRNRITSIHTIDGQVLNEMTDIKEHIVNHFTSHWQSKLSMMEQIPQDLFQTKISDQMAEELIAPFTEEELHQTMIMCKGSLHHIRRQLTLSGPMLFRRAEYTVPPFF</sequence>
<evidence type="ECO:0000313" key="2">
    <source>
        <dbReference type="Proteomes" id="UP001180020"/>
    </source>
</evidence>
<dbReference type="EMBL" id="JAUJYO010000011">
    <property type="protein sequence ID" value="KAK1303309.1"/>
    <property type="molecule type" value="Genomic_DNA"/>
</dbReference>
<evidence type="ECO:0000313" key="1">
    <source>
        <dbReference type="EMBL" id="KAK1303309.1"/>
    </source>
</evidence>
<accession>A0AAV9DRC9</accession>
<proteinExistence type="predicted"/>
<dbReference type="Proteomes" id="UP001180020">
    <property type="component" value="Unassembled WGS sequence"/>
</dbReference>
<gene>
    <name evidence="1" type="ORF">QJS10_CPB11g00333</name>
</gene>
<name>A0AAV9DRC9_ACOCL</name>
<comment type="caution">
    <text evidence="1">The sequence shown here is derived from an EMBL/GenBank/DDBJ whole genome shotgun (WGS) entry which is preliminary data.</text>
</comment>
<dbReference type="AlphaFoldDB" id="A0AAV9DRC9"/>